<dbReference type="Proteomes" id="UP000022611">
    <property type="component" value="Unassembled WGS sequence"/>
</dbReference>
<dbReference type="GO" id="GO:0005829">
    <property type="term" value="C:cytosol"/>
    <property type="evidence" value="ECO:0007669"/>
    <property type="project" value="TreeGrafter"/>
</dbReference>
<dbReference type="Gene3D" id="1.10.10.60">
    <property type="entry name" value="Homeodomain-like"/>
    <property type="match status" value="1"/>
</dbReference>
<keyword evidence="1" id="KW-0805">Transcription regulation</keyword>
<protein>
    <submittedName>
        <fullName evidence="5">AraC family transcriptional regulator</fullName>
    </submittedName>
</protein>
<dbReference type="PATRIC" id="fig|1042209.11.peg.570"/>
<dbReference type="InterPro" id="IPR032687">
    <property type="entry name" value="AraC-type_N"/>
</dbReference>
<dbReference type="InterPro" id="IPR009057">
    <property type="entry name" value="Homeodomain-like_sf"/>
</dbReference>
<keyword evidence="3" id="KW-0804">Transcription</keyword>
<sequence>MRDTDSVAVYFMYPMIHALRENPQRLRSVLEQVGIDPALMDQPTARVPATAFAALWLVQIRELNDEFFQLDSHGMLPGSFALICRALIQEPTLEKAMRQCLANFGLFLRDFRGTLTVRGKRAVISLQTQAQNSDVAHFGEETFLVLMISLLCWLGGRRIPIDRADFRHERLSLSDDLLLWGANLTFGAERTEIEFDSRYLQLPVVQDLVSLKAFLRSAPQWLVIRFRNQHGLASQVHQRLRNSHYSQWPTLEAFALEQHLSPSTVRRKLEREGCSFQEIKDEVRRGVAFEQLRQSQSSITAIAEQIGFQEPSAFHRAFKKWTGESPGRYRARFQGKRVDT</sequence>
<dbReference type="GO" id="GO:0003700">
    <property type="term" value="F:DNA-binding transcription factor activity"/>
    <property type="evidence" value="ECO:0007669"/>
    <property type="project" value="InterPro"/>
</dbReference>
<evidence type="ECO:0000313" key="6">
    <source>
        <dbReference type="Proteomes" id="UP000022611"/>
    </source>
</evidence>
<dbReference type="Pfam" id="PF12625">
    <property type="entry name" value="Arabinose_bd"/>
    <property type="match status" value="1"/>
</dbReference>
<feature type="domain" description="HTH araC/xylS-type" evidence="4">
    <location>
        <begin position="234"/>
        <end position="332"/>
    </location>
</feature>
<dbReference type="RefSeq" id="WP_019689866.1">
    <property type="nucleotide sequence ID" value="NZ_AFOY02000004.1"/>
</dbReference>
<dbReference type="InterPro" id="IPR018060">
    <property type="entry name" value="HTH_AraC"/>
</dbReference>
<dbReference type="EMBL" id="AFOY02000004">
    <property type="protein sequence ID" value="EXF95747.1"/>
    <property type="molecule type" value="Genomic_DNA"/>
</dbReference>
<gene>
    <name evidence="5" type="ORF">HK44_020235</name>
</gene>
<dbReference type="SMART" id="SM00342">
    <property type="entry name" value="HTH_ARAC"/>
    <property type="match status" value="1"/>
</dbReference>
<dbReference type="InterPro" id="IPR020449">
    <property type="entry name" value="Tscrpt_reg_AraC-type_HTH"/>
</dbReference>
<accession>A0A010TEZ8</accession>
<dbReference type="Pfam" id="PF12833">
    <property type="entry name" value="HTH_18"/>
    <property type="match status" value="1"/>
</dbReference>
<organism evidence="5 6">
    <name type="scientific">Pseudomonas fluorescens HK44</name>
    <dbReference type="NCBI Taxonomy" id="1042209"/>
    <lineage>
        <taxon>Bacteria</taxon>
        <taxon>Pseudomonadati</taxon>
        <taxon>Pseudomonadota</taxon>
        <taxon>Gammaproteobacteria</taxon>
        <taxon>Pseudomonadales</taxon>
        <taxon>Pseudomonadaceae</taxon>
        <taxon>Pseudomonas</taxon>
    </lineage>
</organism>
<dbReference type="PRINTS" id="PR00032">
    <property type="entry name" value="HTHARAC"/>
</dbReference>
<dbReference type="GO" id="GO:0000976">
    <property type="term" value="F:transcription cis-regulatory region binding"/>
    <property type="evidence" value="ECO:0007669"/>
    <property type="project" value="TreeGrafter"/>
</dbReference>
<evidence type="ECO:0000256" key="3">
    <source>
        <dbReference type="ARBA" id="ARBA00023163"/>
    </source>
</evidence>
<name>A0A010TEZ8_PSEFL</name>
<dbReference type="SUPFAM" id="SSF46689">
    <property type="entry name" value="Homeodomain-like"/>
    <property type="match status" value="1"/>
</dbReference>
<proteinExistence type="predicted"/>
<comment type="caution">
    <text evidence="5">The sequence shown here is derived from an EMBL/GenBank/DDBJ whole genome shotgun (WGS) entry which is preliminary data.</text>
</comment>
<dbReference type="AlphaFoldDB" id="A0A010TEZ8"/>
<dbReference type="PANTHER" id="PTHR47894:SF1">
    <property type="entry name" value="HTH-TYPE TRANSCRIPTIONAL REGULATOR VQSM"/>
    <property type="match status" value="1"/>
</dbReference>
<dbReference type="PROSITE" id="PS01124">
    <property type="entry name" value="HTH_ARAC_FAMILY_2"/>
    <property type="match status" value="1"/>
</dbReference>
<dbReference type="HOGENOM" id="CLU_047522_0_0_6"/>
<evidence type="ECO:0000313" key="5">
    <source>
        <dbReference type="EMBL" id="EXF95747.1"/>
    </source>
</evidence>
<keyword evidence="2" id="KW-0238">DNA-binding</keyword>
<evidence type="ECO:0000256" key="1">
    <source>
        <dbReference type="ARBA" id="ARBA00023015"/>
    </source>
</evidence>
<reference evidence="5 6" key="1">
    <citation type="journal article" date="2011" name="J. Bacteriol.">
        <title>Draft genome sequence of the polycyclic aromatic hydrocarbon-degrading, genetically engineered bioluminescent bioreporter Pseudomonas fluorescens HK44.</title>
        <authorList>
            <person name="Chauhan A."/>
            <person name="Layton A.C."/>
            <person name="Williams D.E."/>
            <person name="Smartt A.E."/>
            <person name="Ripp S."/>
            <person name="Karpinets T.V."/>
            <person name="Brown S.D."/>
            <person name="Sayler G.S."/>
        </authorList>
    </citation>
    <scope>NUCLEOTIDE SEQUENCE [LARGE SCALE GENOMIC DNA]</scope>
    <source>
        <strain evidence="5 6">HK44</strain>
    </source>
</reference>
<dbReference type="PANTHER" id="PTHR47894">
    <property type="entry name" value="HTH-TYPE TRANSCRIPTIONAL REGULATOR GADX"/>
    <property type="match status" value="1"/>
</dbReference>
<dbReference type="OrthoDB" id="5582699at2"/>
<dbReference type="eggNOG" id="COG2207">
    <property type="taxonomic scope" value="Bacteria"/>
</dbReference>
<evidence type="ECO:0000259" key="4">
    <source>
        <dbReference type="PROSITE" id="PS01124"/>
    </source>
</evidence>
<evidence type="ECO:0000256" key="2">
    <source>
        <dbReference type="ARBA" id="ARBA00023125"/>
    </source>
</evidence>